<evidence type="ECO:0000256" key="8">
    <source>
        <dbReference type="ARBA" id="ARBA00023136"/>
    </source>
</evidence>
<evidence type="ECO:0000313" key="15">
    <source>
        <dbReference type="EMBL" id="NOV49055.1"/>
    </source>
</evidence>
<evidence type="ECO:0000256" key="4">
    <source>
        <dbReference type="ARBA" id="ARBA00022692"/>
    </source>
</evidence>
<dbReference type="GO" id="GO:0090422">
    <property type="term" value="F:thiamine pyrophosphate transmembrane transporter activity"/>
    <property type="evidence" value="ECO:0007669"/>
    <property type="project" value="UniProtKB-ARBA"/>
</dbReference>
<proteinExistence type="inferred from homology"/>
<organism evidence="15">
    <name type="scientific">Xenopsylla cheopis</name>
    <name type="common">Oriental rat flea</name>
    <name type="synonym">Pulex cheopis</name>
    <dbReference type="NCBI Taxonomy" id="163159"/>
    <lineage>
        <taxon>Eukaryota</taxon>
        <taxon>Metazoa</taxon>
        <taxon>Ecdysozoa</taxon>
        <taxon>Arthropoda</taxon>
        <taxon>Hexapoda</taxon>
        <taxon>Insecta</taxon>
        <taxon>Pterygota</taxon>
        <taxon>Neoptera</taxon>
        <taxon>Endopterygota</taxon>
        <taxon>Siphonaptera</taxon>
        <taxon>Pulicidae</taxon>
        <taxon>Xenopsyllinae</taxon>
        <taxon>Xenopsylla</taxon>
    </lineage>
</organism>
<sequence length="307" mass="34118">MFENESEDDEKSYSKPAIAGALCGAITRFICQPLDVIKIRFQLQVEPIQANSGASKYTSIPQAVSSMIREEGVKVLWKGHIPGQALSIIYGTVQFWSYEQLNHLSQPVRSFIWPSVVDFSSGTLAGSAAMILSSPLDVIRTRLIAQDKTRGYRNMMQAFTEISTMEGTRGLFRGCWTSIIQIGPQTGAQFMFYKMFKRFYGKVSGTNERELPVLATISAGALAGLASKIIIYPLDLAKKRLQIQEFHIHRQTFGEHCAAPTLTKCLKNIVIKEGLQGLFKGLAPSVVKSMSTTALHFCLYDEIYKAL</sequence>
<dbReference type="InterPro" id="IPR002067">
    <property type="entry name" value="MCP"/>
</dbReference>
<dbReference type="InterPro" id="IPR023395">
    <property type="entry name" value="MCP_dom_sf"/>
</dbReference>
<comment type="similarity">
    <text evidence="2 14">Belongs to the mitochondrial carrier (TC 2.A.29) family.</text>
</comment>
<dbReference type="InterPro" id="IPR018108">
    <property type="entry name" value="MCP_transmembrane"/>
</dbReference>
<keyword evidence="3 14" id="KW-0813">Transport</keyword>
<evidence type="ECO:0000256" key="1">
    <source>
        <dbReference type="ARBA" id="ARBA00004225"/>
    </source>
</evidence>
<dbReference type="AlphaFoldDB" id="A0A6M2DRX4"/>
<comment type="function">
    <text evidence="9">Mitochondrial transporter mediating uptake of thiamine diphosphate into mitochondria. It is not clear if the antiporter activity is affected by the membrane potential or by the proton electrochemical gradient.</text>
</comment>
<keyword evidence="8 13" id="KW-0472">Membrane</keyword>
<keyword evidence="4 13" id="KW-0812">Transmembrane</keyword>
<dbReference type="FunFam" id="1.50.40.10:FF:000011">
    <property type="entry name" value="Mitochondrial thiamine pyrophosphate carrier 1"/>
    <property type="match status" value="1"/>
</dbReference>
<keyword evidence="5" id="KW-0677">Repeat</keyword>
<feature type="repeat" description="Solcar" evidence="13">
    <location>
        <begin position="211"/>
        <end position="306"/>
    </location>
</feature>
<feature type="repeat" description="Solcar" evidence="13">
    <location>
        <begin position="11"/>
        <end position="104"/>
    </location>
</feature>
<dbReference type="Gene3D" id="1.50.40.10">
    <property type="entry name" value="Mitochondrial carrier domain"/>
    <property type="match status" value="1"/>
</dbReference>
<dbReference type="SUPFAM" id="SSF103506">
    <property type="entry name" value="Mitochondrial carrier"/>
    <property type="match status" value="1"/>
</dbReference>
<dbReference type="Pfam" id="PF00153">
    <property type="entry name" value="Mito_carr"/>
    <property type="match status" value="3"/>
</dbReference>
<dbReference type="EMBL" id="GIIL01005329">
    <property type="protein sequence ID" value="NOV49055.1"/>
    <property type="molecule type" value="Transcribed_RNA"/>
</dbReference>
<dbReference type="PRINTS" id="PR00926">
    <property type="entry name" value="MITOCARRIER"/>
</dbReference>
<comment type="catalytic activity">
    <reaction evidence="12">
        <text>thiamine phosphate(out) + thiamine diphosphate(in) = thiamine phosphate(in) + thiamine diphosphate(out)</text>
        <dbReference type="Rhea" id="RHEA:73383"/>
        <dbReference type="ChEBI" id="CHEBI:37575"/>
        <dbReference type="ChEBI" id="CHEBI:58937"/>
    </reaction>
</comment>
<evidence type="ECO:0000256" key="7">
    <source>
        <dbReference type="ARBA" id="ARBA00023128"/>
    </source>
</evidence>
<comment type="subcellular location">
    <subcellularLocation>
        <location evidence="1">Mitochondrion membrane</location>
        <topology evidence="1">Multi-pass membrane protein</topology>
    </subcellularLocation>
</comment>
<feature type="repeat" description="Solcar" evidence="13">
    <location>
        <begin position="113"/>
        <end position="199"/>
    </location>
</feature>
<evidence type="ECO:0000256" key="5">
    <source>
        <dbReference type="ARBA" id="ARBA00022737"/>
    </source>
</evidence>
<evidence type="ECO:0000256" key="11">
    <source>
        <dbReference type="ARBA" id="ARBA00041879"/>
    </source>
</evidence>
<evidence type="ECO:0000256" key="14">
    <source>
        <dbReference type="RuleBase" id="RU000488"/>
    </source>
</evidence>
<keyword evidence="6" id="KW-1133">Transmembrane helix</keyword>
<evidence type="ECO:0000256" key="12">
    <source>
        <dbReference type="ARBA" id="ARBA00050799"/>
    </source>
</evidence>
<evidence type="ECO:0000256" key="13">
    <source>
        <dbReference type="PROSITE-ProRule" id="PRU00282"/>
    </source>
</evidence>
<keyword evidence="7" id="KW-0496">Mitochondrion</keyword>
<evidence type="ECO:0000256" key="3">
    <source>
        <dbReference type="ARBA" id="ARBA00022448"/>
    </source>
</evidence>
<reference evidence="15" key="1">
    <citation type="submission" date="2020-03" db="EMBL/GenBank/DDBJ databases">
        <title>Transcriptomic Profiling of the Digestive Tract of the Rat Flea, Xenopsylla cheopis, Following Blood Feeding and Infection with Yersinia pestis.</title>
        <authorList>
            <person name="Bland D.M."/>
            <person name="Martens C.A."/>
            <person name="Virtaneva K."/>
            <person name="Kanakabandi K."/>
            <person name="Long D."/>
            <person name="Rosenke R."/>
            <person name="Saturday G.A."/>
            <person name="Hoyt F.H."/>
            <person name="Bruno D.P."/>
            <person name="Ribeiro J.M.C."/>
            <person name="Hinnebusch J."/>
        </authorList>
    </citation>
    <scope>NUCLEOTIDE SEQUENCE</scope>
</reference>
<protein>
    <recommendedName>
        <fullName evidence="10">Mitochondrial thiamine pyrophosphate carrier</fullName>
    </recommendedName>
    <alternativeName>
        <fullName evidence="11">Solute carrier family 25 member 19</fullName>
    </alternativeName>
</protein>
<evidence type="ECO:0000256" key="2">
    <source>
        <dbReference type="ARBA" id="ARBA00006375"/>
    </source>
</evidence>
<dbReference type="PROSITE" id="PS50920">
    <property type="entry name" value="SOLCAR"/>
    <property type="match status" value="3"/>
</dbReference>
<name>A0A6M2DRX4_XENCH</name>
<accession>A0A6M2DRX4</accession>
<dbReference type="PANTHER" id="PTHR24089">
    <property type="entry name" value="SOLUTE CARRIER FAMILY 25"/>
    <property type="match status" value="1"/>
</dbReference>
<dbReference type="GO" id="GO:0031966">
    <property type="term" value="C:mitochondrial membrane"/>
    <property type="evidence" value="ECO:0007669"/>
    <property type="project" value="UniProtKB-SubCell"/>
</dbReference>
<evidence type="ECO:0000256" key="10">
    <source>
        <dbReference type="ARBA" id="ARBA00040836"/>
    </source>
</evidence>
<evidence type="ECO:0000256" key="9">
    <source>
        <dbReference type="ARBA" id="ARBA00037549"/>
    </source>
</evidence>
<evidence type="ECO:0000256" key="6">
    <source>
        <dbReference type="ARBA" id="ARBA00022989"/>
    </source>
</evidence>